<evidence type="ECO:0000256" key="5">
    <source>
        <dbReference type="SAM" id="Phobius"/>
    </source>
</evidence>
<feature type="transmembrane region" description="Helical" evidence="5">
    <location>
        <begin position="438"/>
        <end position="458"/>
    </location>
</feature>
<dbReference type="SUPFAM" id="SSF103473">
    <property type="entry name" value="MFS general substrate transporter"/>
    <property type="match status" value="1"/>
</dbReference>
<evidence type="ECO:0000256" key="2">
    <source>
        <dbReference type="ARBA" id="ARBA00022692"/>
    </source>
</evidence>
<feature type="transmembrane region" description="Helical" evidence="5">
    <location>
        <begin position="157"/>
        <end position="176"/>
    </location>
</feature>
<accession>W8BZD3</accession>
<keyword evidence="3 5" id="KW-1133">Transmembrane helix</keyword>
<protein>
    <submittedName>
        <fullName evidence="6">(Mediterranean fruit fly) hypothetical protein</fullName>
    </submittedName>
    <submittedName>
        <fullName evidence="7">High-affinity gluconate transporter ght3</fullName>
    </submittedName>
</protein>
<feature type="transmembrane region" description="Helical" evidence="5">
    <location>
        <begin position="27"/>
        <end position="49"/>
    </location>
</feature>
<gene>
    <name evidence="7" type="primary">GHT3</name>
    <name evidence="6" type="ORF">CCAP1982_LOCUS12098</name>
</gene>
<dbReference type="Proteomes" id="UP000606786">
    <property type="component" value="Unassembled WGS sequence"/>
</dbReference>
<evidence type="ECO:0000256" key="4">
    <source>
        <dbReference type="ARBA" id="ARBA00023136"/>
    </source>
</evidence>
<feature type="transmembrane region" description="Helical" evidence="5">
    <location>
        <begin position="409"/>
        <end position="432"/>
    </location>
</feature>
<dbReference type="Gene3D" id="1.20.1250.20">
    <property type="entry name" value="MFS general substrate transporter like domains"/>
    <property type="match status" value="1"/>
</dbReference>
<dbReference type="OrthoDB" id="8018628at2759"/>
<evidence type="ECO:0000313" key="8">
    <source>
        <dbReference type="Proteomes" id="UP000606786"/>
    </source>
</evidence>
<sequence>MPLLLPTIEEEGKISWLRVFYRYRLQFQAMATASAISFAGGMKLAWSVFEKPTFDSPKLVVVHLLTIAWFVGVAAGAILATGFVGRVTKNVANYTSGLMLLLGGLLFCCTPNSYLAILSSCLLEGCAYGINQIQSLATAGEVAHKDIRGLLVASERIFLWLGVSFQLLCTRLWFLNEPPSGYVMHVNQLHGLLVIFIALGAVAFNILHRFESPIHLQRQGRDLAAKYVMKQLQNARYPSLELAQNHGECKQLLVYDAGQSIGLTLRKYNVLPLLKLLLLRCYGTISLSLPVNRIFITASMTGLNCSMNCVYLLALCGLLGSILGAFCVDKYGRRRIAVISLLFSGTCVFLMGGVLQYIYEEISEILLTHLTFELVVYLMCCYQLFSCAGVSLIASVYMSEAFTTAAKPFCLSILLVCEQTVQIMLALLVFYVDFNEPQFFFIMGVVGMLMGIITMFAMPETMNTSLYESLQKFNGIP</sequence>
<dbReference type="EMBL" id="CAJHJT010000034">
    <property type="protein sequence ID" value="CAD7003660.1"/>
    <property type="molecule type" value="Genomic_DNA"/>
</dbReference>
<dbReference type="Pfam" id="PF00083">
    <property type="entry name" value="Sugar_tr"/>
    <property type="match status" value="1"/>
</dbReference>
<reference evidence="7" key="2">
    <citation type="journal article" date="2014" name="BMC Genomics">
        <title>A genomic perspective to assessing quality of mass-reared SIT flies used in Mediterranean fruit fly (Ceratitis capitata) eradication in California.</title>
        <authorList>
            <person name="Calla B."/>
            <person name="Hall B."/>
            <person name="Hou S."/>
            <person name="Geib S.M."/>
        </authorList>
    </citation>
    <scope>NUCLEOTIDE SEQUENCE</scope>
</reference>
<keyword evidence="4 5" id="KW-0472">Membrane</keyword>
<evidence type="ECO:0000313" key="7">
    <source>
        <dbReference type="EMBL" id="JAC04688.1"/>
    </source>
</evidence>
<dbReference type="InterPro" id="IPR005828">
    <property type="entry name" value="MFS_sugar_transport-like"/>
</dbReference>
<dbReference type="EMBL" id="GAMC01001868">
    <property type="protein sequence ID" value="JAC04688.1"/>
    <property type="molecule type" value="mRNA"/>
</dbReference>
<dbReference type="GO" id="GO:0016020">
    <property type="term" value="C:membrane"/>
    <property type="evidence" value="ECO:0007669"/>
    <property type="project" value="UniProtKB-SubCell"/>
</dbReference>
<feature type="transmembrane region" description="Helical" evidence="5">
    <location>
        <begin position="336"/>
        <end position="359"/>
    </location>
</feature>
<keyword evidence="8" id="KW-1185">Reference proteome</keyword>
<evidence type="ECO:0000313" key="6">
    <source>
        <dbReference type="EMBL" id="CAD7003660.1"/>
    </source>
</evidence>
<dbReference type="PROSITE" id="PS00216">
    <property type="entry name" value="SUGAR_TRANSPORT_1"/>
    <property type="match status" value="1"/>
</dbReference>
<dbReference type="KEGG" id="ccat:101453644"/>
<feature type="transmembrane region" description="Helical" evidence="5">
    <location>
        <begin position="61"/>
        <end position="85"/>
    </location>
</feature>
<dbReference type="InterPro" id="IPR036259">
    <property type="entry name" value="MFS_trans_sf"/>
</dbReference>
<dbReference type="GO" id="GO:0022857">
    <property type="term" value="F:transmembrane transporter activity"/>
    <property type="evidence" value="ECO:0007669"/>
    <property type="project" value="InterPro"/>
</dbReference>
<reference evidence="7" key="1">
    <citation type="submission" date="2013-07" db="EMBL/GenBank/DDBJ databases">
        <authorList>
            <person name="Geib S."/>
        </authorList>
    </citation>
    <scope>NUCLEOTIDE SEQUENCE</scope>
</reference>
<dbReference type="InterPro" id="IPR005829">
    <property type="entry name" value="Sugar_transporter_CS"/>
</dbReference>
<comment type="subcellular location">
    <subcellularLocation>
        <location evidence="1">Membrane</location>
        <topology evidence="1">Multi-pass membrane protein</topology>
    </subcellularLocation>
</comment>
<feature type="transmembrane region" description="Helical" evidence="5">
    <location>
        <begin position="188"/>
        <end position="207"/>
    </location>
</feature>
<reference evidence="6" key="3">
    <citation type="submission" date="2020-11" db="EMBL/GenBank/DDBJ databases">
        <authorList>
            <person name="Whitehead M."/>
        </authorList>
    </citation>
    <scope>NUCLEOTIDE SEQUENCE</scope>
    <source>
        <strain evidence="6">EGII</strain>
    </source>
</reference>
<keyword evidence="2 5" id="KW-0812">Transmembrane</keyword>
<organism evidence="7">
    <name type="scientific">Ceratitis capitata</name>
    <name type="common">Mediterranean fruit fly</name>
    <name type="synonym">Tephritis capitata</name>
    <dbReference type="NCBI Taxonomy" id="7213"/>
    <lineage>
        <taxon>Eukaryota</taxon>
        <taxon>Metazoa</taxon>
        <taxon>Ecdysozoa</taxon>
        <taxon>Arthropoda</taxon>
        <taxon>Hexapoda</taxon>
        <taxon>Insecta</taxon>
        <taxon>Pterygota</taxon>
        <taxon>Neoptera</taxon>
        <taxon>Endopterygota</taxon>
        <taxon>Diptera</taxon>
        <taxon>Brachycera</taxon>
        <taxon>Muscomorpha</taxon>
        <taxon>Tephritoidea</taxon>
        <taxon>Tephritidae</taxon>
        <taxon>Ceratitis</taxon>
        <taxon>Ceratitis</taxon>
    </lineage>
</organism>
<dbReference type="AlphaFoldDB" id="W8BZD3"/>
<feature type="transmembrane region" description="Helical" evidence="5">
    <location>
        <begin position="276"/>
        <end position="298"/>
    </location>
</feature>
<dbReference type="PANTHER" id="PTHR23529">
    <property type="entry name" value="GH19118P-RELATED"/>
    <property type="match status" value="1"/>
</dbReference>
<feature type="transmembrane region" description="Helical" evidence="5">
    <location>
        <begin position="374"/>
        <end position="397"/>
    </location>
</feature>
<feature type="transmembrane region" description="Helical" evidence="5">
    <location>
        <begin position="310"/>
        <end position="329"/>
    </location>
</feature>
<dbReference type="PANTHER" id="PTHR23529:SF2">
    <property type="entry name" value="GH19118P-RELATED"/>
    <property type="match status" value="1"/>
</dbReference>
<proteinExistence type="evidence at transcript level"/>
<evidence type="ECO:0000256" key="1">
    <source>
        <dbReference type="ARBA" id="ARBA00004141"/>
    </source>
</evidence>
<evidence type="ECO:0000256" key="3">
    <source>
        <dbReference type="ARBA" id="ARBA00022989"/>
    </source>
</evidence>
<feature type="transmembrane region" description="Helical" evidence="5">
    <location>
        <begin position="91"/>
        <end position="109"/>
    </location>
</feature>
<dbReference type="GeneID" id="101453644"/>
<name>W8BZD3_CERCA</name>